<name>A0ABS6UPS4_9PSEU</name>
<evidence type="ECO:0000313" key="2">
    <source>
        <dbReference type="Proteomes" id="UP000694287"/>
    </source>
</evidence>
<comment type="caution">
    <text evidence="1">The sequence shown here is derived from an EMBL/GenBank/DDBJ whole genome shotgun (WGS) entry which is preliminary data.</text>
</comment>
<dbReference type="EMBL" id="JADQDK010000001">
    <property type="protein sequence ID" value="MBW0134260.1"/>
    <property type="molecule type" value="Genomic_DNA"/>
</dbReference>
<accession>A0ABS6UPS4</accession>
<dbReference type="InterPro" id="IPR001447">
    <property type="entry name" value="Arylamine_N-AcTrfase"/>
</dbReference>
<proteinExistence type="predicted"/>
<organism evidence="1 2">
    <name type="scientific">Pseudonocardia abyssalis</name>
    <dbReference type="NCBI Taxonomy" id="2792008"/>
    <lineage>
        <taxon>Bacteria</taxon>
        <taxon>Bacillati</taxon>
        <taxon>Actinomycetota</taxon>
        <taxon>Actinomycetes</taxon>
        <taxon>Pseudonocardiales</taxon>
        <taxon>Pseudonocardiaceae</taxon>
        <taxon>Pseudonocardia</taxon>
    </lineage>
</organism>
<dbReference type="PANTHER" id="PTHR11786:SF0">
    <property type="entry name" value="ARYLAMINE N-ACETYLTRANSFERASE 4-RELATED"/>
    <property type="match status" value="1"/>
</dbReference>
<gene>
    <name evidence="1" type="ORF">I4I81_08325</name>
</gene>
<dbReference type="Proteomes" id="UP000694287">
    <property type="component" value="Unassembled WGS sequence"/>
</dbReference>
<dbReference type="PANTHER" id="PTHR11786">
    <property type="entry name" value="N-HYDROXYARYLAMINE O-ACETYLTRANSFERASE"/>
    <property type="match status" value="1"/>
</dbReference>
<evidence type="ECO:0000313" key="1">
    <source>
        <dbReference type="EMBL" id="MBW0134260.1"/>
    </source>
</evidence>
<reference evidence="1 2" key="1">
    <citation type="submission" date="2020-11" db="EMBL/GenBank/DDBJ databases">
        <title>Pseudonocardia abyssalis sp. nov. and Pseudonocardia oceani sp. nov., description and phylogenomic analysis of two novel actinomycetes isolated from the deep Southern Ocean.</title>
        <authorList>
            <person name="Parra J."/>
        </authorList>
    </citation>
    <scope>NUCLEOTIDE SEQUENCE [LARGE SCALE GENOMIC DNA]</scope>
    <source>
        <strain evidence="1 2">KRD-168</strain>
    </source>
</reference>
<protein>
    <submittedName>
        <fullName evidence="1">Arylamine N-acetyltransferase</fullName>
    </submittedName>
</protein>
<keyword evidence="2" id="KW-1185">Reference proteome</keyword>
<dbReference type="Pfam" id="PF00797">
    <property type="entry name" value="Acetyltransf_2"/>
    <property type="match status" value="1"/>
</dbReference>
<sequence>MSDRYFARIGLPAPDRPDLAGLRAIVAAHTRTIPFENLDPFTGRDVDISPTAVTAKLVDGGRGGYCFEHNTLLRSVLDGLGYSVTGLAARVVWGSPPGAPPSAQTHMLLRVDLPEGPHLVDVGFGGQTLTGVLAVVAEDTQETPHEPFRLHLDRAGDGEIHEMQARIGDEWRPMYRFEPRTAPEIDFEVGNWYVSRHPRSGFVTGLAAGRAAPDRRFALGGQVGVGGVGGGGAVLSVHHLGGPSERHELGSPAEVRTVLERDLLIDTSGLPDLETHLVRLF</sequence>
<dbReference type="RefSeq" id="WP_218615940.1">
    <property type="nucleotide sequence ID" value="NZ_JADQDK010000001.1"/>
</dbReference>